<comment type="caution">
    <text evidence="4">The sequence shown here is derived from an EMBL/GenBank/DDBJ whole genome shotgun (WGS) entry which is preliminary data.</text>
</comment>
<keyword evidence="5" id="KW-1185">Reference proteome</keyword>
<feature type="transmembrane region" description="Helical" evidence="2">
    <location>
        <begin position="45"/>
        <end position="63"/>
    </location>
</feature>
<accession>A0A2A9DSF3</accession>
<dbReference type="Pfam" id="PF14016">
    <property type="entry name" value="DUF4232"/>
    <property type="match status" value="1"/>
</dbReference>
<organism evidence="4 5">
    <name type="scientific">Paramicrobacterium agarici</name>
    <dbReference type="NCBI Taxonomy" id="630514"/>
    <lineage>
        <taxon>Bacteria</taxon>
        <taxon>Bacillati</taxon>
        <taxon>Actinomycetota</taxon>
        <taxon>Actinomycetes</taxon>
        <taxon>Micrococcales</taxon>
        <taxon>Microbacteriaceae</taxon>
        <taxon>Paramicrobacterium</taxon>
    </lineage>
</organism>
<feature type="region of interest" description="Disordered" evidence="1">
    <location>
        <begin position="107"/>
        <end position="145"/>
    </location>
</feature>
<keyword evidence="2" id="KW-0812">Transmembrane</keyword>
<keyword evidence="2" id="KW-0472">Membrane</keyword>
<feature type="transmembrane region" description="Helical" evidence="2">
    <location>
        <begin position="84"/>
        <end position="102"/>
    </location>
</feature>
<gene>
    <name evidence="4" type="ORF">ATJ78_0421</name>
</gene>
<dbReference type="Proteomes" id="UP000221369">
    <property type="component" value="Unassembled WGS sequence"/>
</dbReference>
<sequence length="293" mass="30167">MADWLAAVLTAFAIGAVLDLGNFVVWVGDIGVRGAIGTMGATPLTTWWAVLVGWVPALVWVKSGRDQETGLKPSRHPARMRRSTGAVSLTAVVALISLPFAAEAGHSATQEQLREKEAATQAQADPEGAAAPDPSAAGEPVPTVAPSEGCLAADACTSANTTILAPAPDAATGHRGQSLSLVNVSEEPCVVEGYPDIAYGDQNEHLLDATVEHGGSFMAEDPGASPITLEPSESASAVIGWDANSVHGQLAARSLWIAVLPGEERLSWEISLDIISGATVRVTAWQAAVLPGS</sequence>
<evidence type="ECO:0000313" key="5">
    <source>
        <dbReference type="Proteomes" id="UP000221369"/>
    </source>
</evidence>
<name>A0A2A9DSF3_9MICO</name>
<reference evidence="4 5" key="1">
    <citation type="submission" date="2017-10" db="EMBL/GenBank/DDBJ databases">
        <title>Sequencing the genomes of 1000 actinobacteria strains.</title>
        <authorList>
            <person name="Klenk H.-P."/>
        </authorList>
    </citation>
    <scope>NUCLEOTIDE SEQUENCE [LARGE SCALE GENOMIC DNA]</scope>
    <source>
        <strain evidence="4 5">DSM 21798</strain>
    </source>
</reference>
<feature type="domain" description="DUF4232" evidence="3">
    <location>
        <begin position="156"/>
        <end position="286"/>
    </location>
</feature>
<evidence type="ECO:0000313" key="4">
    <source>
        <dbReference type="EMBL" id="PFG29514.1"/>
    </source>
</evidence>
<dbReference type="InterPro" id="IPR025326">
    <property type="entry name" value="DUF4232"/>
</dbReference>
<dbReference type="EMBL" id="PDJE01000001">
    <property type="protein sequence ID" value="PFG29514.1"/>
    <property type="molecule type" value="Genomic_DNA"/>
</dbReference>
<evidence type="ECO:0000256" key="2">
    <source>
        <dbReference type="SAM" id="Phobius"/>
    </source>
</evidence>
<dbReference type="RefSeq" id="WP_098406079.1">
    <property type="nucleotide sequence ID" value="NZ_PDJE01000001.1"/>
</dbReference>
<evidence type="ECO:0000256" key="1">
    <source>
        <dbReference type="SAM" id="MobiDB-lite"/>
    </source>
</evidence>
<protein>
    <submittedName>
        <fullName evidence="4">Uncharacterized protein DUF4232</fullName>
    </submittedName>
</protein>
<dbReference type="AlphaFoldDB" id="A0A2A9DSF3"/>
<keyword evidence="2" id="KW-1133">Transmembrane helix</keyword>
<proteinExistence type="predicted"/>
<evidence type="ECO:0000259" key="3">
    <source>
        <dbReference type="Pfam" id="PF14016"/>
    </source>
</evidence>